<dbReference type="RefSeq" id="WP_051391820.1">
    <property type="nucleotide sequence ID" value="NZ_CP019239.1"/>
</dbReference>
<evidence type="ECO:0000313" key="4">
    <source>
        <dbReference type="Proteomes" id="UP000186110"/>
    </source>
</evidence>
<dbReference type="InterPro" id="IPR011250">
    <property type="entry name" value="OMP/PagP_B-barrel"/>
</dbReference>
<comment type="subcellular location">
    <subcellularLocation>
        <location evidence="1">Cell outer membrane</location>
    </subcellularLocation>
</comment>
<dbReference type="eggNOG" id="ENOG502Z8RB">
    <property type="taxonomic scope" value="Bacteria"/>
</dbReference>
<dbReference type="EMBL" id="CP019239">
    <property type="protein sequence ID" value="APW43758.1"/>
    <property type="molecule type" value="Genomic_DNA"/>
</dbReference>
<dbReference type="KEGG" id="rsb:RS694_15260"/>
<evidence type="ECO:0000256" key="2">
    <source>
        <dbReference type="SAM" id="SignalP"/>
    </source>
</evidence>
<evidence type="ECO:0000256" key="1">
    <source>
        <dbReference type="ARBA" id="ARBA00004442"/>
    </source>
</evidence>
<name>A0A1P8KCV2_9BURK</name>
<protein>
    <recommendedName>
        <fullName evidence="5">Outer membrane protein beta-barrel domain-containing protein</fullName>
    </recommendedName>
</protein>
<proteinExistence type="predicted"/>
<dbReference type="STRING" id="1484693.RS694_15260"/>
<accession>A0A1P8KCV2</accession>
<dbReference type="AlphaFoldDB" id="A0A1P8KCV2"/>
<keyword evidence="2" id="KW-0732">Signal</keyword>
<feature type="chain" id="PRO_5010378445" description="Outer membrane protein beta-barrel domain-containing protein" evidence="2">
    <location>
        <begin position="28"/>
        <end position="297"/>
    </location>
</feature>
<dbReference type="Proteomes" id="UP000186110">
    <property type="component" value="Chromosome"/>
</dbReference>
<dbReference type="SUPFAM" id="SSF56925">
    <property type="entry name" value="OMPA-like"/>
    <property type="match status" value="1"/>
</dbReference>
<sequence>MIFTPPALLRKSLFCAAGLVVAAATHAQTSSVVLAQAQPVATSLPAAPSKTAAQIDAENSKKWSVYWGWNRSNYSNSTIHFKGQDHDFTLHDVKATDLQTNTGLADIFKYYLNPAEMTIPQTNLRVAYQLNDDTAIALNLDHMKYVVTQDQSVAIDGQIQGVAQSGQQVIADNWLNFEHTDGLNIVSIELEKQKKVDWFGDDRARVFALVGVGVVIPKTNATMHMIGQSRNDEFHLAGWSAGVGAGLEVDMTKSVFLRSAYKMGYVDLPDVLTSARGDKASHHFTYNELLIAVGYRF</sequence>
<gene>
    <name evidence="3" type="ORF">RS694_15260</name>
</gene>
<evidence type="ECO:0008006" key="5">
    <source>
        <dbReference type="Google" id="ProtNLM"/>
    </source>
</evidence>
<keyword evidence="4" id="KW-1185">Reference proteome</keyword>
<evidence type="ECO:0000313" key="3">
    <source>
        <dbReference type="EMBL" id="APW43758.1"/>
    </source>
</evidence>
<reference evidence="3 4" key="1">
    <citation type="submission" date="2017-01" db="EMBL/GenBank/DDBJ databases">
        <authorList>
            <person name="Mah S.A."/>
            <person name="Swanson W.J."/>
            <person name="Moy G.W."/>
            <person name="Vacquier V.D."/>
        </authorList>
    </citation>
    <scope>NUCLEOTIDE SEQUENCE [LARGE SCALE GENOMIC DNA]</scope>
    <source>
        <strain evidence="3 4">DSM 22694</strain>
    </source>
</reference>
<dbReference type="GO" id="GO:0009279">
    <property type="term" value="C:cell outer membrane"/>
    <property type="evidence" value="ECO:0007669"/>
    <property type="project" value="UniProtKB-SubCell"/>
</dbReference>
<feature type="signal peptide" evidence="2">
    <location>
        <begin position="1"/>
        <end position="27"/>
    </location>
</feature>
<organism evidence="3 4">
    <name type="scientific">Rhodoferax saidenbachensis</name>
    <dbReference type="NCBI Taxonomy" id="1484693"/>
    <lineage>
        <taxon>Bacteria</taxon>
        <taxon>Pseudomonadati</taxon>
        <taxon>Pseudomonadota</taxon>
        <taxon>Betaproteobacteria</taxon>
        <taxon>Burkholderiales</taxon>
        <taxon>Comamonadaceae</taxon>
        <taxon>Rhodoferax</taxon>
    </lineage>
</organism>